<comment type="caution">
    <text evidence="1">The sequence shown here is derived from an EMBL/GenBank/DDBJ whole genome shotgun (WGS) entry which is preliminary data.</text>
</comment>
<proteinExistence type="predicted"/>
<reference evidence="1 2" key="1">
    <citation type="submission" date="2022-07" db="EMBL/GenBank/DDBJ databases">
        <title>Degradation activity of malathion, p-nitrophenol and potential low-temperature adaptation strategy of Rhodococcus sp. FXJ9.536.</title>
        <authorList>
            <person name="Huang J."/>
            <person name="Huang Y."/>
        </authorList>
    </citation>
    <scope>NUCLEOTIDE SEQUENCE [LARGE SCALE GENOMIC DNA]</scope>
    <source>
        <strain evidence="1 2">FXJ9.536</strain>
    </source>
</reference>
<organism evidence="1 2">
    <name type="scientific">Rhodococcus tibetensis</name>
    <dbReference type="NCBI Taxonomy" id="2965064"/>
    <lineage>
        <taxon>Bacteria</taxon>
        <taxon>Bacillati</taxon>
        <taxon>Actinomycetota</taxon>
        <taxon>Actinomycetes</taxon>
        <taxon>Mycobacteriales</taxon>
        <taxon>Nocardiaceae</taxon>
        <taxon>Rhodococcus</taxon>
    </lineage>
</organism>
<name>A0ABT1Q831_9NOCA</name>
<dbReference type="EMBL" id="JANFQF010000003">
    <property type="protein sequence ID" value="MCQ4118414.1"/>
    <property type="molecule type" value="Genomic_DNA"/>
</dbReference>
<evidence type="ECO:0000313" key="1">
    <source>
        <dbReference type="EMBL" id="MCQ4118414.1"/>
    </source>
</evidence>
<protein>
    <submittedName>
        <fullName evidence="1">Uncharacterized protein</fullName>
    </submittedName>
</protein>
<accession>A0ABT1Q831</accession>
<dbReference type="Proteomes" id="UP001524501">
    <property type="component" value="Unassembled WGS sequence"/>
</dbReference>
<sequence>MQNGFFNEDPIGLMSAQQMPRISNFGEAADFEYVSQSRDPASNELRFVKFPESELPDIDQLVGICRDASDNTVTLDIRENTGRTWEMWHGGLERVDSTIWDAIDKWGARLCGIDDQKINPS</sequence>
<dbReference type="RefSeq" id="WP_255965871.1">
    <property type="nucleotide sequence ID" value="NZ_JANFQF010000003.1"/>
</dbReference>
<gene>
    <name evidence="1" type="ORF">NOF53_04380</name>
</gene>
<evidence type="ECO:0000313" key="2">
    <source>
        <dbReference type="Proteomes" id="UP001524501"/>
    </source>
</evidence>
<keyword evidence="2" id="KW-1185">Reference proteome</keyword>